<dbReference type="PANTHER" id="PTHR43175">
    <property type="entry name" value="CARBONIC ANHYDRASE"/>
    <property type="match status" value="1"/>
</dbReference>
<dbReference type="GO" id="GO:0008270">
    <property type="term" value="F:zinc ion binding"/>
    <property type="evidence" value="ECO:0007669"/>
    <property type="project" value="InterPro"/>
</dbReference>
<protein>
    <submittedName>
        <fullName evidence="2">Carbonic anhydrase</fullName>
        <ecNumber evidence="2">4.2.1.1</ecNumber>
    </submittedName>
</protein>
<dbReference type="EMBL" id="JACHHB010000006">
    <property type="protein sequence ID" value="MBB5173382.1"/>
    <property type="molecule type" value="Genomic_DNA"/>
</dbReference>
<gene>
    <name evidence="2" type="ORF">HNQ41_001569</name>
</gene>
<organism evidence="2 3">
    <name type="scientific">Texcoconibacillus texcoconensis</name>
    <dbReference type="NCBI Taxonomy" id="1095777"/>
    <lineage>
        <taxon>Bacteria</taxon>
        <taxon>Bacillati</taxon>
        <taxon>Bacillota</taxon>
        <taxon>Bacilli</taxon>
        <taxon>Bacillales</taxon>
        <taxon>Bacillaceae</taxon>
        <taxon>Texcoconibacillus</taxon>
    </lineage>
</organism>
<evidence type="ECO:0000313" key="2">
    <source>
        <dbReference type="EMBL" id="MBB5173382.1"/>
    </source>
</evidence>
<dbReference type="GO" id="GO:0004089">
    <property type="term" value="F:carbonate dehydratase activity"/>
    <property type="evidence" value="ECO:0007669"/>
    <property type="project" value="UniProtKB-EC"/>
</dbReference>
<name>A0A840QPP0_9BACI</name>
<dbReference type="Gene3D" id="3.40.1050.10">
    <property type="entry name" value="Carbonic anhydrase"/>
    <property type="match status" value="1"/>
</dbReference>
<reference evidence="2 3" key="1">
    <citation type="submission" date="2020-08" db="EMBL/GenBank/DDBJ databases">
        <title>Genomic Encyclopedia of Type Strains, Phase IV (KMG-IV): sequencing the most valuable type-strain genomes for metagenomic binning, comparative biology and taxonomic classification.</title>
        <authorList>
            <person name="Goeker M."/>
        </authorList>
    </citation>
    <scope>NUCLEOTIDE SEQUENCE [LARGE SCALE GENOMIC DNA]</scope>
    <source>
        <strain evidence="2 3">DSM 24696</strain>
    </source>
</reference>
<keyword evidence="2" id="KW-0456">Lyase</keyword>
<comment type="caution">
    <text evidence="2">The sequence shown here is derived from an EMBL/GenBank/DDBJ whole genome shotgun (WGS) entry which is preliminary data.</text>
</comment>
<proteinExistence type="inferred from homology"/>
<accession>A0A840QPP0</accession>
<dbReference type="InterPro" id="IPR001765">
    <property type="entry name" value="Carbonic_anhydrase"/>
</dbReference>
<sequence length="157" mass="17853">MANTNNSVNSKILIITNLSEDAQSLFPRLTNKKREQFLITNHLTNTILDPYGNVLKDVMMAIYEEDIQEIYLICEKHNRKGTLSKEKLLSSLEELDIAPKDQEGCIDWLTKPKQTETTIQENINVIQQHPLMPASVSVYGFAIHTETGDYEAIETNS</sequence>
<dbReference type="PANTHER" id="PTHR43175:SF1">
    <property type="entry name" value="CARBONIC ANHYDRASE-LIKE PROTEIN YBCF-RELATED"/>
    <property type="match status" value="1"/>
</dbReference>
<evidence type="ECO:0000256" key="1">
    <source>
        <dbReference type="ARBA" id="ARBA00006217"/>
    </source>
</evidence>
<dbReference type="Proteomes" id="UP000551878">
    <property type="component" value="Unassembled WGS sequence"/>
</dbReference>
<comment type="similarity">
    <text evidence="1">Belongs to the beta-class carbonic anhydrase family.</text>
</comment>
<dbReference type="EC" id="4.2.1.1" evidence="2"/>
<keyword evidence="3" id="KW-1185">Reference proteome</keyword>
<evidence type="ECO:0000313" key="3">
    <source>
        <dbReference type="Proteomes" id="UP000551878"/>
    </source>
</evidence>
<dbReference type="InterPro" id="IPR036874">
    <property type="entry name" value="Carbonic_anhydrase_sf"/>
</dbReference>
<dbReference type="RefSeq" id="WP_184663834.1">
    <property type="nucleotide sequence ID" value="NZ_JACHHB010000006.1"/>
</dbReference>
<dbReference type="AlphaFoldDB" id="A0A840QPP0"/>